<keyword evidence="2" id="KW-1185">Reference proteome</keyword>
<evidence type="ECO:0000313" key="1">
    <source>
        <dbReference type="EMBL" id="RRA96973.1"/>
    </source>
</evidence>
<comment type="caution">
    <text evidence="1">The sequence shown here is derived from an EMBL/GenBank/DDBJ whole genome shotgun (WGS) entry which is preliminary data.</text>
</comment>
<reference evidence="1 2" key="1">
    <citation type="submission" date="2018-11" db="EMBL/GenBank/DDBJ databases">
        <title>Flavobacterium sp. nov., YIM 102796 draft genome.</title>
        <authorList>
            <person name="Li G."/>
            <person name="Jiang Y."/>
        </authorList>
    </citation>
    <scope>NUCLEOTIDE SEQUENCE [LARGE SCALE GENOMIC DNA]</scope>
    <source>
        <strain evidence="1 2">YIM 102796</strain>
    </source>
</reference>
<name>A0A3P1B8M9_9FLAO</name>
<dbReference type="Proteomes" id="UP000268372">
    <property type="component" value="Unassembled WGS sequence"/>
</dbReference>
<accession>A0A3P1B8M9</accession>
<protein>
    <submittedName>
        <fullName evidence="1">Uncharacterized protein</fullName>
    </submittedName>
</protein>
<gene>
    <name evidence="1" type="ORF">EG242_00155</name>
</gene>
<sequence>MRNFFTSLILFFTNILFAQSIEEQKMFVNTISNHNQNREIPYVIERYNYDLASILKYNPLNLSKKNIREIIRKNKRITLDTIHFSRIDSFTFIRLKQEEIFNYLQSIKIKKLEKRRYFNEQNDIESIKKLDQNLYHYVYYFGMPIYFDNNQSCLIESAEYCGGCGVTKISVFSNIDNGWELIKSETIGEF</sequence>
<organism evidence="1 2">
    <name type="scientific">Paenimyroides viscosum</name>
    <dbReference type="NCBI Taxonomy" id="2488729"/>
    <lineage>
        <taxon>Bacteria</taxon>
        <taxon>Pseudomonadati</taxon>
        <taxon>Bacteroidota</taxon>
        <taxon>Flavobacteriia</taxon>
        <taxon>Flavobacteriales</taxon>
        <taxon>Flavobacteriaceae</taxon>
        <taxon>Paenimyroides</taxon>
    </lineage>
</organism>
<dbReference type="AlphaFoldDB" id="A0A3P1B8M9"/>
<proteinExistence type="predicted"/>
<dbReference type="EMBL" id="RQTJ01000001">
    <property type="protein sequence ID" value="RRA96973.1"/>
    <property type="molecule type" value="Genomic_DNA"/>
</dbReference>
<dbReference type="RefSeq" id="WP_124897908.1">
    <property type="nucleotide sequence ID" value="NZ_RQTJ01000001.1"/>
</dbReference>
<evidence type="ECO:0000313" key="2">
    <source>
        <dbReference type="Proteomes" id="UP000268372"/>
    </source>
</evidence>